<feature type="region of interest" description="Disordered" evidence="8">
    <location>
        <begin position="317"/>
        <end position="337"/>
    </location>
</feature>
<evidence type="ECO:0000256" key="2">
    <source>
        <dbReference type="ARBA" id="ARBA00023295"/>
    </source>
</evidence>
<accession>A0A1B6CN71</accession>
<protein>
    <recommendedName>
        <fullName evidence="6">protein O-GlcNAcase</fullName>
        <ecNumber evidence="6">3.2.1.169</ecNumber>
    </recommendedName>
    <alternativeName>
        <fullName evidence="3">Beta-N-acetylhexosaminidase</fullName>
    </alternativeName>
    <alternativeName>
        <fullName evidence="7">Beta-hexosaminidase</fullName>
    </alternativeName>
</protein>
<comment type="catalytic activity">
    <reaction evidence="4">
        <text>3-O-(N-acetyl-beta-D-glucosaminyl)-L-seryl-[protein] + H2O = N-acetyl-D-glucosamine + L-seryl-[protein]</text>
        <dbReference type="Rhea" id="RHEA:48876"/>
        <dbReference type="Rhea" id="RHEA-COMP:9863"/>
        <dbReference type="Rhea" id="RHEA-COMP:12251"/>
        <dbReference type="ChEBI" id="CHEBI:15377"/>
        <dbReference type="ChEBI" id="CHEBI:29999"/>
        <dbReference type="ChEBI" id="CHEBI:90838"/>
        <dbReference type="ChEBI" id="CHEBI:506227"/>
        <dbReference type="EC" id="3.2.1.169"/>
    </reaction>
</comment>
<feature type="region of interest" description="Disordered" evidence="8">
    <location>
        <begin position="594"/>
        <end position="637"/>
    </location>
</feature>
<evidence type="ECO:0000256" key="4">
    <source>
        <dbReference type="ARBA" id="ARBA00050933"/>
    </source>
</evidence>
<dbReference type="Gene3D" id="1.20.58.240">
    <property type="entry name" value="STAT, domain 1"/>
    <property type="match status" value="1"/>
</dbReference>
<evidence type="ECO:0000256" key="7">
    <source>
        <dbReference type="ARBA" id="ARBA00076634"/>
    </source>
</evidence>
<organism evidence="10">
    <name type="scientific">Clastoptera arizonana</name>
    <name type="common">Arizona spittle bug</name>
    <dbReference type="NCBI Taxonomy" id="38151"/>
    <lineage>
        <taxon>Eukaryota</taxon>
        <taxon>Metazoa</taxon>
        <taxon>Ecdysozoa</taxon>
        <taxon>Arthropoda</taxon>
        <taxon>Hexapoda</taxon>
        <taxon>Insecta</taxon>
        <taxon>Pterygota</taxon>
        <taxon>Neoptera</taxon>
        <taxon>Paraneoptera</taxon>
        <taxon>Hemiptera</taxon>
        <taxon>Auchenorrhyncha</taxon>
        <taxon>Cercopoidea</taxon>
        <taxon>Clastopteridae</taxon>
        <taxon>Clastoptera</taxon>
    </lineage>
</organism>
<evidence type="ECO:0000313" key="10">
    <source>
        <dbReference type="EMBL" id="JAS14882.1"/>
    </source>
</evidence>
<dbReference type="InterPro" id="IPR051822">
    <property type="entry name" value="Glycosyl_Hydrolase_84"/>
</dbReference>
<evidence type="ECO:0000256" key="5">
    <source>
        <dbReference type="ARBA" id="ARBA00052136"/>
    </source>
</evidence>
<feature type="compositionally biased region" description="Polar residues" evidence="8">
    <location>
        <begin position="568"/>
        <end position="578"/>
    </location>
</feature>
<dbReference type="PANTHER" id="PTHR13170">
    <property type="entry name" value="O-GLCNACASE"/>
    <property type="match status" value="1"/>
</dbReference>
<sequence>IFYKMADTSSIPSNVHNLNIKNGNFICGVVEGFYGRPWTTEQRKDLFQKMKKWGMDSYLYAPKDDYKHRAYWRELYTVEEAEHLTGLITAAKDCGINFYYALSPGLDITYSSVKEVASLKRKLEQVAQFGCCAFSLLFDDIDLEMSEADKEVFQSFAHAQVSVTNDIFQHLGQPKFLICPTQYCAARALPNIRNSEYLNTLGSKLVPEINIMWTGPKVISRTLTVESIEEITEVLRRPPVIWDNLHANDYDQKRVFLGPYQGRSPDLIPKLRGVLTNPNCEFGANFIAIHTLAQWSRCNVDGKRELNDTISSDIKLETETEDGGLGEDVPTSLPPNMYHPRRALRNAITEWLPEFQRPKQAWGPITKPQPALPIPIPLPVPVILPSINTCMSVTTMTTTTSVSAQQQNSQLQAFADVCSSVNGNDSLLQPIVSVGPVVMNSLISETKVLSEPMDCNSTPTNSPLHIKSTVSLQDIPMGETNSQSSSGSLMHVESASSLPQTMIVESNSATSLTTHTMLVDTNSATSLTNSSGKMSVDTSSSGTSSSSHRMSVDTNSATSSSSNRMSVDTGSSSSSNKMQVDLNSVNSHTMLVDQNSSTSLSQSNQMQVEPSSGSSTSSSQQMVVDSQSSDSLQNRSDSDTELTIEDLALLCDLFYLPFEHGSQGVQLLQEFNWLKINAHLVTHHNNKPPNTEKTPEVQEWYEHAEKLGEMSDAVNTLFLKLTYCCNRELLYDLYPYVWDMRGVISLLNSYITWLGFSKGWKESFMSGDQEPWMFRGGLTADLQRLIPVDSSSDLFIYKAPEEPCCKIYTVRPYLAKDETQVYLVCLRTCLNGEDGSEMFIEHPGLPPDRFVGAFVTLSPEFCFVVEDGIDIVGYVAAALDARQFYSKVKCAWIPEMCHKYPKDASSNTDKLTPTQEMINWFHTTTTEDVPDSVHTQYPSVMCSALLPSVYDQSVAKRSILCLLAALRANGSFGVYVSVSQHDRYILDFYSKLGFVEASNSSVLEITYLGRSC</sequence>
<dbReference type="AlphaFoldDB" id="A0A1B6CN71"/>
<dbReference type="SUPFAM" id="SSF55729">
    <property type="entry name" value="Acyl-CoA N-acyltransferases (Nat)"/>
    <property type="match status" value="1"/>
</dbReference>
<evidence type="ECO:0000256" key="3">
    <source>
        <dbReference type="ARBA" id="ARBA00030512"/>
    </source>
</evidence>
<name>A0A1B6CN71_9HEMI</name>
<keyword evidence="2" id="KW-0326">Glycosidase</keyword>
<dbReference type="GO" id="GO:0102571">
    <property type="term" value="F:[protein]-3-O-(N-acetyl-D-glucosaminyl)-L-serine/L-threonine O-N-acetyl-alpha-D-glucosaminase activity"/>
    <property type="evidence" value="ECO:0007669"/>
    <property type="project" value="UniProtKB-EC"/>
</dbReference>
<evidence type="ECO:0000256" key="8">
    <source>
        <dbReference type="SAM" id="MobiDB-lite"/>
    </source>
</evidence>
<dbReference type="FunFam" id="3.20.20.80:FF:000009">
    <property type="entry name" value="O-GlcNAcase BT_4395"/>
    <property type="match status" value="1"/>
</dbReference>
<proteinExistence type="predicted"/>
<dbReference type="PROSITE" id="PS52009">
    <property type="entry name" value="GH84"/>
    <property type="match status" value="1"/>
</dbReference>
<dbReference type="SUPFAM" id="SSF51445">
    <property type="entry name" value="(Trans)glycosidases"/>
    <property type="match status" value="1"/>
</dbReference>
<dbReference type="GO" id="GO:0016231">
    <property type="term" value="F:beta-N-acetylglucosaminidase activity"/>
    <property type="evidence" value="ECO:0007669"/>
    <property type="project" value="TreeGrafter"/>
</dbReference>
<dbReference type="Gene3D" id="3.20.20.80">
    <property type="entry name" value="Glycosidases"/>
    <property type="match status" value="1"/>
</dbReference>
<dbReference type="InterPro" id="IPR016181">
    <property type="entry name" value="Acyl_CoA_acyltransferase"/>
</dbReference>
<dbReference type="Pfam" id="PF07555">
    <property type="entry name" value="NAGidase"/>
    <property type="match status" value="1"/>
</dbReference>
<keyword evidence="1" id="KW-0378">Hydrolase</keyword>
<evidence type="ECO:0000259" key="9">
    <source>
        <dbReference type="PROSITE" id="PS52009"/>
    </source>
</evidence>
<dbReference type="EMBL" id="GEDC01022416">
    <property type="protein sequence ID" value="JAS14882.1"/>
    <property type="molecule type" value="Transcribed_RNA"/>
</dbReference>
<comment type="catalytic activity">
    <reaction evidence="5">
        <text>3-O-(N-acetyl-beta-D-glucosaminyl)-L-threonyl-[protein] + H2O = L-threonyl-[protein] + N-acetyl-D-glucosamine</text>
        <dbReference type="Rhea" id="RHEA:48892"/>
        <dbReference type="Rhea" id="RHEA-COMP:11060"/>
        <dbReference type="Rhea" id="RHEA-COMP:12252"/>
        <dbReference type="ChEBI" id="CHEBI:15377"/>
        <dbReference type="ChEBI" id="CHEBI:30013"/>
        <dbReference type="ChEBI" id="CHEBI:90840"/>
        <dbReference type="ChEBI" id="CHEBI:506227"/>
        <dbReference type="EC" id="3.2.1.169"/>
    </reaction>
</comment>
<feature type="non-terminal residue" evidence="10">
    <location>
        <position position="1"/>
    </location>
</feature>
<dbReference type="InterPro" id="IPR017853">
    <property type="entry name" value="GH"/>
</dbReference>
<feature type="region of interest" description="Disordered" evidence="8">
    <location>
        <begin position="476"/>
        <end position="496"/>
    </location>
</feature>
<gene>
    <name evidence="10" type="ORF">g.11138</name>
</gene>
<dbReference type="InterPro" id="IPR011496">
    <property type="entry name" value="O-GlcNAcase_cat"/>
</dbReference>
<dbReference type="EC" id="3.2.1.169" evidence="6"/>
<feature type="compositionally biased region" description="Polar residues" evidence="8">
    <location>
        <begin position="524"/>
        <end position="537"/>
    </location>
</feature>
<evidence type="ECO:0000256" key="1">
    <source>
        <dbReference type="ARBA" id="ARBA00022801"/>
    </source>
</evidence>
<feature type="compositionally biased region" description="Low complexity" evidence="8">
    <location>
        <begin position="594"/>
        <end position="631"/>
    </location>
</feature>
<feature type="compositionally biased region" description="Polar residues" evidence="8">
    <location>
        <begin position="479"/>
        <end position="496"/>
    </location>
</feature>
<feature type="region of interest" description="Disordered" evidence="8">
    <location>
        <begin position="524"/>
        <end position="578"/>
    </location>
</feature>
<feature type="domain" description="GH84" evidence="9">
    <location>
        <begin position="25"/>
        <end position="300"/>
    </location>
</feature>
<dbReference type="GO" id="GO:0009100">
    <property type="term" value="P:glycoprotein metabolic process"/>
    <property type="evidence" value="ECO:0007669"/>
    <property type="project" value="TreeGrafter"/>
</dbReference>
<dbReference type="PANTHER" id="PTHR13170:SF16">
    <property type="entry name" value="PROTEIN O-GLCNACASE"/>
    <property type="match status" value="1"/>
</dbReference>
<reference evidence="10" key="1">
    <citation type="submission" date="2015-12" db="EMBL/GenBank/DDBJ databases">
        <title>De novo transcriptome assembly of four potential Pierce s Disease insect vectors from Arizona vineyards.</title>
        <authorList>
            <person name="Tassone E.E."/>
        </authorList>
    </citation>
    <scope>NUCLEOTIDE SEQUENCE</scope>
</reference>
<dbReference type="Gene3D" id="3.40.630.30">
    <property type="match status" value="1"/>
</dbReference>
<feature type="compositionally biased region" description="Low complexity" evidence="8">
    <location>
        <begin position="538"/>
        <end position="567"/>
    </location>
</feature>
<evidence type="ECO:0000256" key="6">
    <source>
        <dbReference type="ARBA" id="ARBA00066938"/>
    </source>
</evidence>